<dbReference type="AlphaFoldDB" id="N1ZPX9"/>
<dbReference type="PANTHER" id="PTHR32114:SF2">
    <property type="entry name" value="ABC TRANSPORTER ABCH.3"/>
    <property type="match status" value="1"/>
</dbReference>
<feature type="compositionally biased region" description="Basic and acidic residues" evidence="5">
    <location>
        <begin position="19"/>
        <end position="30"/>
    </location>
</feature>
<dbReference type="OrthoDB" id="9795626at2"/>
<sequence>MVKKHAIEVQSENITASGRPEEELEQARESLSKIEEQAKTKDLELQNVNICLGSARAAAERYQSLAADIEALENKKRTAESARLAVNRTISVCDTELADEPLVMENADKYRRLAEKEKELSVATAVYEAKRKESEKLDSQIRSITQEIEEYQTLLAGYRKHLESLASKEDKALVMEKAQEYLEKKMQLDSMYADSQEAARLSDKRSRRSYALESKKAYFNERERSLLAEKNSLEKRTELLEDSGCVDIGNASCRFLADAVQAGKDLETFPSRMEALMSEKEDALASLQKEVEAVDVEIRELDFSQEKLDALRKECGGLKTYAEKLKEIERCEGEAALIRAQMDNAQVNISKAEEHLSGLKLQAQEADAEKEKYSQSYLEHEAAITEMKALECWLEREKSLPVTKERRANARKRFAELEDEIRSLQTELGAKQERAAAEKDSAAEYAVYESKAKEIQAWLDMYAKDTKRIQTQIGSLEQKISEVQRIRQNIAVMQEEISALAEDAADFETLKLSFSQDGIPHQIIRTILPKLSATANNILSQMTCGQLGVEFITEKVQKNKKEVATLDIFIEEYGKGSLPYLSKSGGEKVKSSLSVILALAEIKATTAGIQFGMLFIDEPPFLDADGIQAYCDALETIRERYGDIKIMAITHDPTMKARFPQNLDVVRTENGSKIIY</sequence>
<feature type="coiled-coil region" evidence="4">
    <location>
        <begin position="476"/>
        <end position="503"/>
    </location>
</feature>
<dbReference type="SUPFAM" id="SSF52540">
    <property type="entry name" value="P-loop containing nucleoside triphosphate hydrolases"/>
    <property type="match status" value="1"/>
</dbReference>
<feature type="coiled-coil region" evidence="4">
    <location>
        <begin position="113"/>
        <end position="168"/>
    </location>
</feature>
<evidence type="ECO:0000256" key="1">
    <source>
        <dbReference type="ARBA" id="ARBA00006930"/>
    </source>
</evidence>
<comment type="subunit">
    <text evidence="2">Heterodimer of SbcC and SbcD.</text>
</comment>
<keyword evidence="7" id="KW-1185">Reference proteome</keyword>
<dbReference type="InterPro" id="IPR027417">
    <property type="entry name" value="P-loop_NTPase"/>
</dbReference>
<dbReference type="PANTHER" id="PTHR32114">
    <property type="entry name" value="ABC TRANSPORTER ABCH.3"/>
    <property type="match status" value="1"/>
</dbReference>
<evidence type="ECO:0000313" key="7">
    <source>
        <dbReference type="Proteomes" id="UP000012589"/>
    </source>
</evidence>
<dbReference type="Gene3D" id="3.40.50.300">
    <property type="entry name" value="P-loop containing nucleotide triphosphate hydrolases"/>
    <property type="match status" value="1"/>
</dbReference>
<evidence type="ECO:0000256" key="3">
    <source>
        <dbReference type="ARBA" id="ARBA00013368"/>
    </source>
</evidence>
<comment type="similarity">
    <text evidence="1">Belongs to the SMC family. SbcC subfamily.</text>
</comment>
<organism evidence="6 7">
    <name type="scientific">Eubacterium plexicaudatum ASF492</name>
    <dbReference type="NCBI Taxonomy" id="1235802"/>
    <lineage>
        <taxon>Bacteria</taxon>
        <taxon>Bacillati</taxon>
        <taxon>Bacillota</taxon>
        <taxon>Clostridia</taxon>
        <taxon>Eubacteriales</taxon>
        <taxon>Eubacteriaceae</taxon>
        <taxon>Eubacterium</taxon>
    </lineage>
</organism>
<comment type="caution">
    <text evidence="6">The sequence shown here is derived from an EMBL/GenBank/DDBJ whole genome shotgun (WGS) entry which is preliminary data.</text>
</comment>
<dbReference type="eggNOG" id="COG0419">
    <property type="taxonomic scope" value="Bacteria"/>
</dbReference>
<evidence type="ECO:0000313" key="6">
    <source>
        <dbReference type="EMBL" id="EMZ19062.1"/>
    </source>
</evidence>
<keyword evidence="4" id="KW-0175">Coiled coil</keyword>
<feature type="coiled-coil region" evidence="4">
    <location>
        <begin position="277"/>
        <end position="434"/>
    </location>
</feature>
<proteinExistence type="inferred from homology"/>
<evidence type="ECO:0000256" key="5">
    <source>
        <dbReference type="SAM" id="MobiDB-lite"/>
    </source>
</evidence>
<evidence type="ECO:0000256" key="2">
    <source>
        <dbReference type="ARBA" id="ARBA00011322"/>
    </source>
</evidence>
<dbReference type="HOGENOM" id="CLU_406400_0_0_9"/>
<accession>N1ZPX9</accession>
<dbReference type="EMBL" id="AQFT01000178">
    <property type="protein sequence ID" value="EMZ19062.1"/>
    <property type="molecule type" value="Genomic_DNA"/>
</dbReference>
<reference evidence="6 7" key="1">
    <citation type="journal article" date="2014" name="Genome Announc.">
        <title>Draft genome sequences of the altered schaedler flora, a defined bacterial community from gnotobiotic mice.</title>
        <authorList>
            <person name="Wannemuehler M.J."/>
            <person name="Overstreet A.M."/>
            <person name="Ward D.V."/>
            <person name="Phillips G.J."/>
        </authorList>
    </citation>
    <scope>NUCLEOTIDE SEQUENCE [LARGE SCALE GENOMIC DNA]</scope>
    <source>
        <strain evidence="6 7">ASF492</strain>
    </source>
</reference>
<dbReference type="Proteomes" id="UP000012589">
    <property type="component" value="Unassembled WGS sequence"/>
</dbReference>
<gene>
    <name evidence="6" type="ORF">C823_05697</name>
</gene>
<dbReference type="STRING" id="1235802.C823_05697"/>
<name>N1ZPX9_9FIRM</name>
<dbReference type="PATRIC" id="fig|1235802.3.peg.6018"/>
<protein>
    <recommendedName>
        <fullName evidence="3">Nuclease SbcCD subunit C</fullName>
    </recommendedName>
</protein>
<feature type="region of interest" description="Disordered" evidence="5">
    <location>
        <begin position="1"/>
        <end position="30"/>
    </location>
</feature>
<evidence type="ECO:0000256" key="4">
    <source>
        <dbReference type="SAM" id="Coils"/>
    </source>
</evidence>